<evidence type="ECO:0000313" key="1">
    <source>
        <dbReference type="EMBL" id="BCE30997.1"/>
    </source>
</evidence>
<protein>
    <submittedName>
        <fullName evidence="1">Uncharacterized protein</fullName>
    </submittedName>
</protein>
<sequence>MAPPVLRLKILPKPVIKGKMDVRFPGSVTAISPILIDKTGGNFIFSVDINALAAMMATIFQPNELFEQHITNPGPATIGSAIGIVRVDQTVGAAITLNLPPAANKSCPVLIADWKGDAGTNNITITPSGTEKIQGRSSWKIAGDTGSIFLRPIAGIGYVR</sequence>
<reference evidence="5" key="5">
    <citation type="submission" date="2020-05" db="EMBL/GenBank/DDBJ databases">
        <title>Complete genome sequence of Bradyrhizobium diazoefficiens XF8 isolated from soybean nodule.</title>
        <authorList>
            <person name="Noda R."/>
            <person name="Kakizaki K."/>
            <person name="Minamisawa K."/>
        </authorList>
    </citation>
    <scope>NUCLEOTIDE SEQUENCE</scope>
    <source>
        <strain evidence="5">XF8</strain>
    </source>
</reference>
<evidence type="ECO:0000313" key="4">
    <source>
        <dbReference type="EMBL" id="BCE65988.1"/>
    </source>
</evidence>
<dbReference type="EMBL" id="AP023098">
    <property type="protein sequence ID" value="BCE84330.1"/>
    <property type="molecule type" value="Genomic_DNA"/>
</dbReference>
<dbReference type="RefSeq" id="WP_011087303.1">
    <property type="nucleotide sequence ID" value="NZ_AJQI01000445.1"/>
</dbReference>
<organism evidence="1">
    <name type="scientific">Bradyrhizobium diazoefficiens</name>
    <dbReference type="NCBI Taxonomy" id="1355477"/>
    <lineage>
        <taxon>Bacteria</taxon>
        <taxon>Pseudomonadati</taxon>
        <taxon>Pseudomonadota</taxon>
        <taxon>Alphaproteobacteria</taxon>
        <taxon>Hyphomicrobiales</taxon>
        <taxon>Nitrobacteraceae</taxon>
        <taxon>Bradyrhizobium</taxon>
    </lineage>
</organism>
<evidence type="ECO:0000313" key="5">
    <source>
        <dbReference type="EMBL" id="BCE74738.1"/>
    </source>
</evidence>
<dbReference type="AlphaFoldDB" id="A0A809XTZ4"/>
<gene>
    <name evidence="1" type="ORF">XF2B_47660</name>
    <name evidence="2" type="ORF">XF3B_48830</name>
    <name evidence="3" type="ORF">XF5B_48250</name>
    <name evidence="4" type="ORF">XF6B_47870</name>
    <name evidence="5" type="ORF">XF8B_48490</name>
    <name evidence="6" type="ORF">XF9B_57510</name>
</gene>
<dbReference type="EMBL" id="AP023097">
    <property type="protein sequence ID" value="BCE74738.1"/>
    <property type="molecule type" value="Genomic_DNA"/>
</dbReference>
<dbReference type="GeneID" id="46491546"/>
<dbReference type="EMBL" id="AP023092">
    <property type="protein sequence ID" value="BCE30997.1"/>
    <property type="molecule type" value="Genomic_DNA"/>
</dbReference>
<evidence type="ECO:0000313" key="2">
    <source>
        <dbReference type="EMBL" id="BCE39852.1"/>
    </source>
</evidence>
<reference evidence="1" key="1">
    <citation type="submission" date="2020-05" db="EMBL/GenBank/DDBJ databases">
        <title>Complete genome sequence of Bradyrhizobium diazoefficiens XF2 isolated from soybean nodule.</title>
        <authorList>
            <person name="Noda R."/>
            <person name="Kakizaki K."/>
            <person name="Minamisawa K."/>
        </authorList>
    </citation>
    <scope>NUCLEOTIDE SEQUENCE</scope>
    <source>
        <strain evidence="1">XF2</strain>
    </source>
</reference>
<reference evidence="2" key="2">
    <citation type="submission" date="2020-05" db="EMBL/GenBank/DDBJ databases">
        <title>Complete genome sequence of Bradyrhizobium diazoefficiens XF3 isolated from soybean nodule.</title>
        <authorList>
            <person name="Noda R."/>
            <person name="Kakizaki K."/>
            <person name="Minamisawa K."/>
        </authorList>
    </citation>
    <scope>NUCLEOTIDE SEQUENCE</scope>
    <source>
        <strain evidence="2">XF3</strain>
    </source>
</reference>
<proteinExistence type="predicted"/>
<dbReference type="EMBL" id="AP023096">
    <property type="protein sequence ID" value="BCE65988.1"/>
    <property type="molecule type" value="Genomic_DNA"/>
</dbReference>
<reference evidence="6" key="6">
    <citation type="submission" date="2020-05" db="EMBL/GenBank/DDBJ databases">
        <title>Complete genome sequence of Bradyrhizobium diazoefficiens XF9 isolated from soybean nodule.</title>
        <authorList>
            <person name="Noda R."/>
            <person name="Kakizaki K."/>
            <person name="Minamisawa K."/>
        </authorList>
    </citation>
    <scope>NUCLEOTIDE SEQUENCE</scope>
    <source>
        <strain evidence="6">XF9</strain>
    </source>
</reference>
<name>A0A809XTZ4_9BRAD</name>
<dbReference type="EMBL" id="AP023095">
    <property type="protein sequence ID" value="BCE57313.1"/>
    <property type="molecule type" value="Genomic_DNA"/>
</dbReference>
<reference evidence="3" key="3">
    <citation type="submission" date="2020-05" db="EMBL/GenBank/DDBJ databases">
        <title>Complete genome sequence of Bradyrhizobium diazoefficiens XF5 isolated from soybean nodule.</title>
        <authorList>
            <person name="Noda R."/>
            <person name="Kakizaki K."/>
            <person name="Minamisawa K."/>
        </authorList>
    </citation>
    <scope>NUCLEOTIDE SEQUENCE</scope>
    <source>
        <strain evidence="3">XF5</strain>
    </source>
</reference>
<evidence type="ECO:0000313" key="6">
    <source>
        <dbReference type="EMBL" id="BCE84330.1"/>
    </source>
</evidence>
<dbReference type="EMBL" id="AP023093">
    <property type="protein sequence ID" value="BCE39852.1"/>
    <property type="molecule type" value="Genomic_DNA"/>
</dbReference>
<evidence type="ECO:0000313" key="3">
    <source>
        <dbReference type="EMBL" id="BCE57313.1"/>
    </source>
</evidence>
<accession>A0A809XTZ4</accession>
<reference evidence="4" key="4">
    <citation type="submission" date="2020-05" db="EMBL/GenBank/DDBJ databases">
        <title>Complete genome sequence of Bradyrhizobium diazoefficiens XF6 isolated from soybean nodule.</title>
        <authorList>
            <person name="Noda R."/>
            <person name="Kakizaki K."/>
            <person name="Minamisawa K."/>
        </authorList>
    </citation>
    <scope>NUCLEOTIDE SEQUENCE</scope>
    <source>
        <strain evidence="4">XF6</strain>
    </source>
</reference>